<keyword evidence="7" id="KW-0472">Membrane</keyword>
<reference evidence="8 9" key="1">
    <citation type="submission" date="2014-10" db="EMBL/GenBank/DDBJ databases">
        <title>Genome sequence of Clostridium aceticum DSM 1496.</title>
        <authorList>
            <person name="Poehlein A."/>
            <person name="Schiel-Bengelsdorf B."/>
            <person name="Gottschalk G."/>
            <person name="Duerre P."/>
            <person name="Daniel R."/>
        </authorList>
    </citation>
    <scope>NUCLEOTIDE SEQUENCE [LARGE SCALE GENOMIC DNA]</scope>
    <source>
        <strain evidence="8 9">DSM 1496</strain>
    </source>
</reference>
<dbReference type="GO" id="GO:0016301">
    <property type="term" value="F:kinase activity"/>
    <property type="evidence" value="ECO:0007669"/>
    <property type="project" value="UniProtKB-KW"/>
</dbReference>
<dbReference type="GO" id="GO:0009372">
    <property type="term" value="P:quorum sensing"/>
    <property type="evidence" value="ECO:0007669"/>
    <property type="project" value="UniProtKB-KW"/>
</dbReference>
<evidence type="ECO:0000313" key="9">
    <source>
        <dbReference type="Proteomes" id="UP000035704"/>
    </source>
</evidence>
<keyword evidence="6" id="KW-1133">Transmembrane helix</keyword>
<dbReference type="SMART" id="SM00793">
    <property type="entry name" value="AgrB"/>
    <property type="match status" value="1"/>
</dbReference>
<dbReference type="OrthoDB" id="2360675at2"/>
<dbReference type="AlphaFoldDB" id="A0A0D8IDZ7"/>
<keyword evidence="9" id="KW-1185">Reference proteome</keyword>
<evidence type="ECO:0000256" key="2">
    <source>
        <dbReference type="ARBA" id="ARBA00022654"/>
    </source>
</evidence>
<evidence type="ECO:0000256" key="7">
    <source>
        <dbReference type="ARBA" id="ARBA00023136"/>
    </source>
</evidence>
<sequence>MAFPEKLAQHLTYSFIKENLPDKEQKELDRIEYGLAAFFIAFPKLFVLFSIAVFLNFYIDNFILYFTIVQVSYALVRVYAWGMHLKTDLSCFVGSFILLFGITSVGIFYPLPLVVLLLLWGISIGLLYRYAPAATEARPLRSMTLRKKLRRKLLIVASLLFIVAFINAKNPYGTLITLSVLGESLFTTPFMYKVFQLKGGETNEKS</sequence>
<dbReference type="STRING" id="84022.CACET_c05810"/>
<evidence type="ECO:0000256" key="4">
    <source>
        <dbReference type="ARBA" id="ARBA00022692"/>
    </source>
</evidence>
<dbReference type="EMBL" id="CP009687">
    <property type="protein sequence ID" value="AKL94091.1"/>
    <property type="molecule type" value="Genomic_DNA"/>
</dbReference>
<gene>
    <name evidence="8" type="primary">argB1</name>
    <name evidence="8" type="ORF">CACET_c05810</name>
</gene>
<accession>A0A0D8IDZ7</accession>
<evidence type="ECO:0000256" key="5">
    <source>
        <dbReference type="ARBA" id="ARBA00022801"/>
    </source>
</evidence>
<dbReference type="GO" id="GO:0006508">
    <property type="term" value="P:proteolysis"/>
    <property type="evidence" value="ECO:0007669"/>
    <property type="project" value="UniProtKB-KW"/>
</dbReference>
<dbReference type="GO" id="GO:0016020">
    <property type="term" value="C:membrane"/>
    <property type="evidence" value="ECO:0007669"/>
    <property type="project" value="InterPro"/>
</dbReference>
<dbReference type="InterPro" id="IPR006741">
    <property type="entry name" value="AgrB"/>
</dbReference>
<dbReference type="RefSeq" id="WP_044823059.1">
    <property type="nucleotide sequence ID" value="NZ_CP009687.1"/>
</dbReference>
<protein>
    <submittedName>
        <fullName evidence="8">Acetylglutamate kinase ArgB</fullName>
    </submittedName>
</protein>
<keyword evidence="4" id="KW-0812">Transmembrane</keyword>
<evidence type="ECO:0000313" key="8">
    <source>
        <dbReference type="EMBL" id="AKL94091.1"/>
    </source>
</evidence>
<organism evidence="8 9">
    <name type="scientific">Clostridium aceticum</name>
    <dbReference type="NCBI Taxonomy" id="84022"/>
    <lineage>
        <taxon>Bacteria</taxon>
        <taxon>Bacillati</taxon>
        <taxon>Bacillota</taxon>
        <taxon>Clostridia</taxon>
        <taxon>Eubacteriales</taxon>
        <taxon>Clostridiaceae</taxon>
        <taxon>Clostridium</taxon>
    </lineage>
</organism>
<proteinExistence type="predicted"/>
<keyword evidence="5" id="KW-0378">Hydrolase</keyword>
<keyword evidence="1" id="KW-1003">Cell membrane</keyword>
<keyword evidence="2" id="KW-0673">Quorum sensing</keyword>
<name>A0A0D8IDZ7_9CLOT</name>
<dbReference type="Pfam" id="PF04647">
    <property type="entry name" value="AgrB"/>
    <property type="match status" value="1"/>
</dbReference>
<dbReference type="Proteomes" id="UP000035704">
    <property type="component" value="Chromosome"/>
</dbReference>
<evidence type="ECO:0000256" key="3">
    <source>
        <dbReference type="ARBA" id="ARBA00022670"/>
    </source>
</evidence>
<dbReference type="GO" id="GO:0008233">
    <property type="term" value="F:peptidase activity"/>
    <property type="evidence" value="ECO:0007669"/>
    <property type="project" value="UniProtKB-KW"/>
</dbReference>
<evidence type="ECO:0000256" key="1">
    <source>
        <dbReference type="ARBA" id="ARBA00022475"/>
    </source>
</evidence>
<dbReference type="KEGG" id="cace:CACET_c05810"/>
<evidence type="ECO:0000256" key="6">
    <source>
        <dbReference type="ARBA" id="ARBA00022989"/>
    </source>
</evidence>
<keyword evidence="8" id="KW-0418">Kinase</keyword>
<keyword evidence="3" id="KW-0645">Protease</keyword>
<dbReference type="PATRIC" id="fig|84022.5.peg.1508"/>
<keyword evidence="8" id="KW-0808">Transferase</keyword>